<feature type="region of interest" description="Disordered" evidence="7">
    <location>
        <begin position="172"/>
        <end position="225"/>
    </location>
</feature>
<sequence length="756" mass="83405">MSTGSPGHDEIDGGQRPAKRRRVALAWRPCRERKSRCNGGHPTCETCMQQGSECSYPPQISKSDLLRQEVSCTIESLEERMAGMERVLATIAGNQAVPPAAAARLVATNATTQRESSGEITIHEDALQCTLERDPETDGIGIVPSTSREDAFFGPSSNIAFVRLVSRALSKVNEQQNPNGKTQTNDASGGHTRNNQIPPSTKEQEPSAGGFHPRRPGDAPRTFSVPHDSKARELIRGFFLNCGHVHPYIHEGRFMQSYEQARRSNFTEIRRSWLALLYVLFAIAAQSWPYFESPYAVHNAEAATYYNLGFGLCLEQVFNGSGPSIEVVQCLIAISLYLQGTYSSSASWMFHGIAIRLAYQLGLHSGGPPKSMDPIECEVRVRVWFGVLLLDRTMSMTHGRPSQILELRSAVRRPQVYLDPAQRGMQQQDESSVAFFNAMIDLYEFLYKTIEDLYGKNGGGRTSFTLKTIAKVYTLEGDLAQWTSDLVPQLSILTSSELAKQPMHLNEPVALLIRRQRTVITLRFHNARILVHRPVLEGLMDLYLATDPDPQHAESMSKAGANCVALAMSSAVECVEIVHHLIAGSTHGHQQLGAWWFSIYYTFNACLAILAGLAVSQPGTASAELLTKQEQDAAFKALQQSLEVLDCMDPSGEGPSTVTRCRDYLKELVSIAEPMRIGMVVTRDAISTAFTNGAYDTSYDPAMVSTLPMTASSMGYMAPSSLFRQFSSNADLESFLFPVDMQSFGGHLMGFDQPFI</sequence>
<dbReference type="PROSITE" id="PS50048">
    <property type="entry name" value="ZN2_CY6_FUNGAL_2"/>
    <property type="match status" value="1"/>
</dbReference>
<keyword evidence="5" id="KW-0539">Nucleus</keyword>
<keyword evidence="1" id="KW-0479">Metal-binding</keyword>
<dbReference type="Pfam" id="PF04082">
    <property type="entry name" value="Fungal_trans"/>
    <property type="match status" value="1"/>
</dbReference>
<dbReference type="AlphaFoldDB" id="A0A9Q8LGY5"/>
<dbReference type="SUPFAM" id="SSF57701">
    <property type="entry name" value="Zn2/Cys6 DNA-binding domain"/>
    <property type="match status" value="1"/>
</dbReference>
<dbReference type="GO" id="GO:0000435">
    <property type="term" value="P:positive regulation of transcription from RNA polymerase II promoter by galactose"/>
    <property type="evidence" value="ECO:0007669"/>
    <property type="project" value="TreeGrafter"/>
</dbReference>
<evidence type="ECO:0000256" key="1">
    <source>
        <dbReference type="ARBA" id="ARBA00022723"/>
    </source>
</evidence>
<dbReference type="GO" id="GO:0000981">
    <property type="term" value="F:DNA-binding transcription factor activity, RNA polymerase II-specific"/>
    <property type="evidence" value="ECO:0007669"/>
    <property type="project" value="InterPro"/>
</dbReference>
<organism evidence="9 10">
    <name type="scientific">Passalora fulva</name>
    <name type="common">Tomato leaf mold</name>
    <name type="synonym">Cladosporium fulvum</name>
    <dbReference type="NCBI Taxonomy" id="5499"/>
    <lineage>
        <taxon>Eukaryota</taxon>
        <taxon>Fungi</taxon>
        <taxon>Dikarya</taxon>
        <taxon>Ascomycota</taxon>
        <taxon>Pezizomycotina</taxon>
        <taxon>Dothideomycetes</taxon>
        <taxon>Dothideomycetidae</taxon>
        <taxon>Mycosphaerellales</taxon>
        <taxon>Mycosphaerellaceae</taxon>
        <taxon>Fulvia</taxon>
    </lineage>
</organism>
<dbReference type="Proteomes" id="UP000756132">
    <property type="component" value="Chromosome 5"/>
</dbReference>
<dbReference type="Pfam" id="PF00172">
    <property type="entry name" value="Zn_clus"/>
    <property type="match status" value="1"/>
</dbReference>
<feature type="compositionally biased region" description="Polar residues" evidence="7">
    <location>
        <begin position="172"/>
        <end position="201"/>
    </location>
</feature>
<dbReference type="PANTHER" id="PTHR47424">
    <property type="entry name" value="REGULATORY PROTEIN GAL4"/>
    <property type="match status" value="1"/>
</dbReference>
<keyword evidence="10" id="KW-1185">Reference proteome</keyword>
<evidence type="ECO:0000256" key="3">
    <source>
        <dbReference type="ARBA" id="ARBA00023125"/>
    </source>
</evidence>
<dbReference type="GO" id="GO:0000978">
    <property type="term" value="F:RNA polymerase II cis-regulatory region sequence-specific DNA binding"/>
    <property type="evidence" value="ECO:0007669"/>
    <property type="project" value="TreeGrafter"/>
</dbReference>
<dbReference type="KEGG" id="ffu:CLAFUR5_05685"/>
<dbReference type="InterPro" id="IPR007219">
    <property type="entry name" value="XnlR_reg_dom"/>
</dbReference>
<protein>
    <recommendedName>
        <fullName evidence="8">Zn(2)-C6 fungal-type domain-containing protein</fullName>
    </recommendedName>
</protein>
<dbReference type="GeneID" id="71985563"/>
<feature type="region of interest" description="Disordered" evidence="7">
    <location>
        <begin position="1"/>
        <end position="20"/>
    </location>
</feature>
<dbReference type="CDD" id="cd12148">
    <property type="entry name" value="fungal_TF_MHR"/>
    <property type="match status" value="1"/>
</dbReference>
<dbReference type="CDD" id="cd00067">
    <property type="entry name" value="GAL4"/>
    <property type="match status" value="1"/>
</dbReference>
<dbReference type="GO" id="GO:0005634">
    <property type="term" value="C:nucleus"/>
    <property type="evidence" value="ECO:0007669"/>
    <property type="project" value="TreeGrafter"/>
</dbReference>
<evidence type="ECO:0000256" key="2">
    <source>
        <dbReference type="ARBA" id="ARBA00023015"/>
    </source>
</evidence>
<dbReference type="InterPro" id="IPR051127">
    <property type="entry name" value="Fungal_SecMet_Regulators"/>
</dbReference>
<feature type="coiled-coil region" evidence="6">
    <location>
        <begin position="67"/>
        <end position="94"/>
    </location>
</feature>
<evidence type="ECO:0000313" key="10">
    <source>
        <dbReference type="Proteomes" id="UP000756132"/>
    </source>
</evidence>
<dbReference type="InterPro" id="IPR001138">
    <property type="entry name" value="Zn2Cys6_DnaBD"/>
</dbReference>
<accession>A0A9Q8LGY5</accession>
<keyword evidence="6" id="KW-0175">Coiled coil</keyword>
<dbReference type="InterPro" id="IPR036864">
    <property type="entry name" value="Zn2-C6_fun-type_DNA-bd_sf"/>
</dbReference>
<dbReference type="PANTHER" id="PTHR47424:SF3">
    <property type="entry name" value="REGULATORY PROTEIN GAL4"/>
    <property type="match status" value="1"/>
</dbReference>
<dbReference type="GO" id="GO:0008270">
    <property type="term" value="F:zinc ion binding"/>
    <property type="evidence" value="ECO:0007669"/>
    <property type="project" value="InterPro"/>
</dbReference>
<gene>
    <name evidence="9" type="ORF">CLAFUR5_05685</name>
</gene>
<reference evidence="9" key="1">
    <citation type="submission" date="2021-12" db="EMBL/GenBank/DDBJ databases">
        <authorList>
            <person name="Zaccaron A."/>
            <person name="Stergiopoulos I."/>
        </authorList>
    </citation>
    <scope>NUCLEOTIDE SEQUENCE</scope>
    <source>
        <strain evidence="9">Race5_Kim</strain>
    </source>
</reference>
<evidence type="ECO:0000256" key="7">
    <source>
        <dbReference type="SAM" id="MobiDB-lite"/>
    </source>
</evidence>
<keyword evidence="3" id="KW-0238">DNA-binding</keyword>
<reference evidence="9" key="2">
    <citation type="journal article" date="2022" name="Microb. Genom.">
        <title>A chromosome-scale genome assembly of the tomato pathogen Cladosporium fulvum reveals a compartmentalized genome architecture and the presence of a dispensable chromosome.</title>
        <authorList>
            <person name="Zaccaron A.Z."/>
            <person name="Chen L.H."/>
            <person name="Samaras A."/>
            <person name="Stergiopoulos I."/>
        </authorList>
    </citation>
    <scope>NUCLEOTIDE SEQUENCE</scope>
    <source>
        <strain evidence="9">Race5_Kim</strain>
    </source>
</reference>
<dbReference type="SMART" id="SM00906">
    <property type="entry name" value="Fungal_trans"/>
    <property type="match status" value="1"/>
</dbReference>
<dbReference type="EMBL" id="CP090167">
    <property type="protein sequence ID" value="UJO17300.1"/>
    <property type="molecule type" value="Genomic_DNA"/>
</dbReference>
<proteinExistence type="predicted"/>
<evidence type="ECO:0000256" key="4">
    <source>
        <dbReference type="ARBA" id="ARBA00023163"/>
    </source>
</evidence>
<dbReference type="OrthoDB" id="3646183at2759"/>
<feature type="domain" description="Zn(2)-C6 fungal-type" evidence="8">
    <location>
        <begin position="30"/>
        <end position="56"/>
    </location>
</feature>
<keyword evidence="4" id="KW-0804">Transcription</keyword>
<evidence type="ECO:0000256" key="6">
    <source>
        <dbReference type="SAM" id="Coils"/>
    </source>
</evidence>
<dbReference type="Gene3D" id="4.10.240.10">
    <property type="entry name" value="Zn(2)-C6 fungal-type DNA-binding domain"/>
    <property type="match status" value="1"/>
</dbReference>
<dbReference type="GO" id="GO:0006351">
    <property type="term" value="P:DNA-templated transcription"/>
    <property type="evidence" value="ECO:0007669"/>
    <property type="project" value="InterPro"/>
</dbReference>
<dbReference type="RefSeq" id="XP_047761666.1">
    <property type="nucleotide sequence ID" value="XM_047904833.1"/>
</dbReference>
<keyword evidence="2" id="KW-0805">Transcription regulation</keyword>
<evidence type="ECO:0000259" key="8">
    <source>
        <dbReference type="PROSITE" id="PS50048"/>
    </source>
</evidence>
<evidence type="ECO:0000256" key="5">
    <source>
        <dbReference type="ARBA" id="ARBA00023242"/>
    </source>
</evidence>
<evidence type="ECO:0000313" key="9">
    <source>
        <dbReference type="EMBL" id="UJO17300.1"/>
    </source>
</evidence>
<dbReference type="SMART" id="SM00066">
    <property type="entry name" value="GAL4"/>
    <property type="match status" value="1"/>
</dbReference>
<name>A0A9Q8LGY5_PASFU</name>